<dbReference type="InParanoid" id="Q2LU21"/>
<feature type="domain" description="DUF6908" evidence="1">
    <location>
        <begin position="49"/>
        <end position="153"/>
    </location>
</feature>
<proteinExistence type="predicted"/>
<evidence type="ECO:0000259" key="1">
    <source>
        <dbReference type="Pfam" id="PF21849"/>
    </source>
</evidence>
<name>Q2LU21_SYNAS</name>
<dbReference type="EMBL" id="CP000252">
    <property type="protein sequence ID" value="ABC77584.1"/>
    <property type="molecule type" value="Genomic_DNA"/>
</dbReference>
<protein>
    <submittedName>
        <fullName evidence="2">Hypothetical cytosolic protein</fullName>
    </submittedName>
</protein>
<dbReference type="STRING" id="56780.SYN_03586"/>
<reference evidence="2 3" key="1">
    <citation type="journal article" date="2007" name="Proc. Natl. Acad. Sci. U.S.A.">
        <title>The genome of Syntrophus aciditrophicus: life at the thermodynamic limit of microbial growth.</title>
        <authorList>
            <person name="McInerney M.J."/>
            <person name="Rohlin L."/>
            <person name="Mouttaki H."/>
            <person name="Kim U."/>
            <person name="Krupp R.S."/>
            <person name="Rios-Hernandez L."/>
            <person name="Sieber J."/>
            <person name="Struchtemeyer C.G."/>
            <person name="Bhattacharyya A."/>
            <person name="Campbell J.W."/>
            <person name="Gunsalus R.P."/>
        </authorList>
    </citation>
    <scope>NUCLEOTIDE SEQUENCE [LARGE SCALE GENOMIC DNA]</scope>
    <source>
        <strain evidence="2 3">SB</strain>
    </source>
</reference>
<evidence type="ECO:0000313" key="2">
    <source>
        <dbReference type="EMBL" id="ABC77584.1"/>
    </source>
</evidence>
<dbReference type="HOGENOM" id="CLU_153796_0_0_7"/>
<evidence type="ECO:0000313" key="3">
    <source>
        <dbReference type="Proteomes" id="UP000001933"/>
    </source>
</evidence>
<dbReference type="Proteomes" id="UP000001933">
    <property type="component" value="Chromosome"/>
</dbReference>
<sequence length="154" mass="17773">MGKRLAFFVFKDLNVKRKGGQEMKALSGKAREVMDLLTKGLHVEGHRVFDNAKGAYMAVHVEKLRLTEQEALYSVAHYFEQNGDLMRDPDMEFMKIGDDYYPVYFRQDGGVALEQEAVVYGPGGKIERYYPKLQADLAAFADRWMRNIKEQQKI</sequence>
<organism evidence="2 3">
    <name type="scientific">Syntrophus aciditrophicus (strain SB)</name>
    <dbReference type="NCBI Taxonomy" id="56780"/>
    <lineage>
        <taxon>Bacteria</taxon>
        <taxon>Pseudomonadati</taxon>
        <taxon>Thermodesulfobacteriota</taxon>
        <taxon>Syntrophia</taxon>
        <taxon>Syntrophales</taxon>
        <taxon>Syntrophaceae</taxon>
        <taxon>Syntrophus</taxon>
    </lineage>
</organism>
<accession>Q2LU21</accession>
<dbReference type="InterPro" id="IPR054203">
    <property type="entry name" value="DUF6908"/>
</dbReference>
<keyword evidence="3" id="KW-1185">Reference proteome</keyword>
<gene>
    <name evidence="2" type="ORF">SYN_03586</name>
</gene>
<dbReference type="AlphaFoldDB" id="Q2LU21"/>
<dbReference type="KEGG" id="sat:SYN_03586"/>
<dbReference type="Pfam" id="PF21849">
    <property type="entry name" value="DUF6908"/>
    <property type="match status" value="1"/>
</dbReference>